<dbReference type="PROSITE" id="PS51688">
    <property type="entry name" value="ICA"/>
    <property type="match status" value="1"/>
</dbReference>
<feature type="chain" id="PRO_5045851683" evidence="2">
    <location>
        <begin position="21"/>
        <end position="464"/>
    </location>
</feature>
<gene>
    <name evidence="4" type="ORF">ACFSR2_20670</name>
</gene>
<dbReference type="PANTHER" id="PTHR13029:SF18">
    <property type="entry name" value="MYELIN REGULATORY FACTOR HOMOLOG 1"/>
    <property type="match status" value="1"/>
</dbReference>
<dbReference type="EMBL" id="JBHULC010000033">
    <property type="protein sequence ID" value="MFD2523324.1"/>
    <property type="molecule type" value="Genomic_DNA"/>
</dbReference>
<proteinExistence type="predicted"/>
<keyword evidence="1" id="KW-0175">Coiled coil</keyword>
<keyword evidence="5" id="KW-1185">Reference proteome</keyword>
<dbReference type="InterPro" id="IPR030392">
    <property type="entry name" value="S74_ICA"/>
</dbReference>
<evidence type="ECO:0000256" key="1">
    <source>
        <dbReference type="SAM" id="Coils"/>
    </source>
</evidence>
<dbReference type="Gene3D" id="1.10.10.10">
    <property type="entry name" value="Winged helix-like DNA-binding domain superfamily/Winged helix DNA-binding domain"/>
    <property type="match status" value="1"/>
</dbReference>
<organism evidence="4 5">
    <name type="scientific">Emticicia soli</name>
    <dbReference type="NCBI Taxonomy" id="2027878"/>
    <lineage>
        <taxon>Bacteria</taxon>
        <taxon>Pseudomonadati</taxon>
        <taxon>Bacteroidota</taxon>
        <taxon>Cytophagia</taxon>
        <taxon>Cytophagales</taxon>
        <taxon>Leadbetterellaceae</taxon>
        <taxon>Emticicia</taxon>
    </lineage>
</organism>
<dbReference type="Proteomes" id="UP001597510">
    <property type="component" value="Unassembled WGS sequence"/>
</dbReference>
<feature type="signal peptide" evidence="2">
    <location>
        <begin position="1"/>
        <end position="20"/>
    </location>
</feature>
<feature type="domain" description="Peptidase S74" evidence="3">
    <location>
        <begin position="345"/>
        <end position="436"/>
    </location>
</feature>
<dbReference type="InterPro" id="IPR036388">
    <property type="entry name" value="WH-like_DNA-bd_sf"/>
</dbReference>
<dbReference type="Pfam" id="PF13884">
    <property type="entry name" value="Peptidase_S74"/>
    <property type="match status" value="1"/>
</dbReference>
<dbReference type="InterPro" id="IPR051577">
    <property type="entry name" value="MRF-like"/>
</dbReference>
<evidence type="ECO:0000313" key="4">
    <source>
        <dbReference type="EMBL" id="MFD2523324.1"/>
    </source>
</evidence>
<evidence type="ECO:0000313" key="5">
    <source>
        <dbReference type="Proteomes" id="UP001597510"/>
    </source>
</evidence>
<keyword evidence="2" id="KW-0732">Signal</keyword>
<dbReference type="PANTHER" id="PTHR13029">
    <property type="match status" value="1"/>
</dbReference>
<dbReference type="RefSeq" id="WP_340240712.1">
    <property type="nucleotide sequence ID" value="NZ_JBBEWC010000024.1"/>
</dbReference>
<sequence>MKKLLFLSLLFINLHAYSQAKIEAVIGASDTAPYQAIYGANERTGGIGDAIYGFTRTNGSGVQGRTYGQGAGVYGYSENNTGIGVHGFSESGIGVQGVGYFNNSIAGRFEHKGTGKALITIGGLRFGGNNVGTVTTGKLMKSVSNAGDAEWSDLVPYFYSGSSMSYMLGLENDNAASTSSTIYGLSNMKSNAVGAIMGIAYNADPSVGVSGIKGISYSNSTIGYGVHGDHYGYGSGVYGNSDTGTGGYFTTITGNALITNGGNVGIGVLAPNNMLDVNGRVRIRHTTNTAGIWMSNSTNSLSDADGAFYGMKTNTEAGIYIGNAWRFWVTSAGNATLTGTLTQSSDKRLKKDFSSLNNSLSGLYQLNGYHYKWIEDSRSKDLQTGLIAQEVQKIFPELVQTDEAGFLAVNYTGLVPHLIEAVKELRNENNALKGKNQTLESRLDKIEALLTAQQQHIEKMAASK</sequence>
<protein>
    <submittedName>
        <fullName evidence="4">Tail fiber domain-containing protein</fullName>
    </submittedName>
</protein>
<reference evidence="5" key="1">
    <citation type="journal article" date="2019" name="Int. J. Syst. Evol. Microbiol.">
        <title>The Global Catalogue of Microorganisms (GCM) 10K type strain sequencing project: providing services to taxonomists for standard genome sequencing and annotation.</title>
        <authorList>
            <consortium name="The Broad Institute Genomics Platform"/>
            <consortium name="The Broad Institute Genome Sequencing Center for Infectious Disease"/>
            <person name="Wu L."/>
            <person name="Ma J."/>
        </authorList>
    </citation>
    <scope>NUCLEOTIDE SEQUENCE [LARGE SCALE GENOMIC DNA]</scope>
    <source>
        <strain evidence="5">KCTC 52344</strain>
    </source>
</reference>
<comment type="caution">
    <text evidence="4">The sequence shown here is derived from an EMBL/GenBank/DDBJ whole genome shotgun (WGS) entry which is preliminary data.</text>
</comment>
<accession>A0ABW5JDI0</accession>
<name>A0ABW5JDI0_9BACT</name>
<feature type="coiled-coil region" evidence="1">
    <location>
        <begin position="415"/>
        <end position="456"/>
    </location>
</feature>
<evidence type="ECO:0000256" key="2">
    <source>
        <dbReference type="SAM" id="SignalP"/>
    </source>
</evidence>
<evidence type="ECO:0000259" key="3">
    <source>
        <dbReference type="PROSITE" id="PS51688"/>
    </source>
</evidence>